<keyword evidence="1" id="KW-1133">Transmembrane helix</keyword>
<sequence length="115" mass="12501">MAVECAAVLIMLLAMSIVIRQKGNRGADLAMIPLYFMPAIYLAAGFAARYLPADGPIQPVPFRIVCYLVALLASGIVMGVLGLAVRRRRTRQMYFVLAGGFNLVLAVIFTLELLV</sequence>
<feature type="transmembrane region" description="Helical" evidence="1">
    <location>
        <begin position="30"/>
        <end position="52"/>
    </location>
</feature>
<keyword evidence="1" id="KW-0472">Membrane</keyword>
<comment type="caution">
    <text evidence="2">The sequence shown here is derived from an EMBL/GenBank/DDBJ whole genome shotgun (WGS) entry which is preliminary data.</text>
</comment>
<accession>A0ABS2GNZ4</accession>
<feature type="transmembrane region" description="Helical" evidence="1">
    <location>
        <begin position="64"/>
        <end position="86"/>
    </location>
</feature>
<keyword evidence="1" id="KW-0812">Transmembrane</keyword>
<organism evidence="2 3">
    <name type="scientific">Hydrogenoanaerobacterium saccharovorans</name>
    <dbReference type="NCBI Taxonomy" id="474960"/>
    <lineage>
        <taxon>Bacteria</taxon>
        <taxon>Bacillati</taxon>
        <taxon>Bacillota</taxon>
        <taxon>Clostridia</taxon>
        <taxon>Eubacteriales</taxon>
        <taxon>Oscillospiraceae</taxon>
        <taxon>Hydrogenoanaerobacterium</taxon>
    </lineage>
</organism>
<dbReference type="EMBL" id="JACSNR010000005">
    <property type="protein sequence ID" value="MBM6923321.1"/>
    <property type="molecule type" value="Genomic_DNA"/>
</dbReference>
<proteinExistence type="predicted"/>
<dbReference type="RefSeq" id="WP_204720687.1">
    <property type="nucleotide sequence ID" value="NZ_JACSNR010000005.1"/>
</dbReference>
<dbReference type="Proteomes" id="UP000724149">
    <property type="component" value="Unassembled WGS sequence"/>
</dbReference>
<protein>
    <submittedName>
        <fullName evidence="2">Uncharacterized protein</fullName>
    </submittedName>
</protein>
<evidence type="ECO:0000313" key="2">
    <source>
        <dbReference type="EMBL" id="MBM6923321.1"/>
    </source>
</evidence>
<reference evidence="2 3" key="1">
    <citation type="journal article" date="2021" name="Sci. Rep.">
        <title>The distribution of antibiotic resistance genes in chicken gut microbiota commensals.</title>
        <authorList>
            <person name="Juricova H."/>
            <person name="Matiasovicova J."/>
            <person name="Kubasova T."/>
            <person name="Cejkova D."/>
            <person name="Rychlik I."/>
        </authorList>
    </citation>
    <scope>NUCLEOTIDE SEQUENCE [LARGE SCALE GENOMIC DNA]</scope>
    <source>
        <strain evidence="2 3">An564</strain>
    </source>
</reference>
<name>A0ABS2GNZ4_9FIRM</name>
<feature type="transmembrane region" description="Helical" evidence="1">
    <location>
        <begin position="92"/>
        <end position="114"/>
    </location>
</feature>
<evidence type="ECO:0000313" key="3">
    <source>
        <dbReference type="Proteomes" id="UP000724149"/>
    </source>
</evidence>
<keyword evidence="3" id="KW-1185">Reference proteome</keyword>
<evidence type="ECO:0000256" key="1">
    <source>
        <dbReference type="SAM" id="Phobius"/>
    </source>
</evidence>
<gene>
    <name evidence="2" type="ORF">H9X81_06420</name>
</gene>